<keyword evidence="3" id="KW-1185">Reference proteome</keyword>
<sequence length="73" mass="8679">MFTNENNIEERIQELPNDLKKEVLDYVDFLLNKYKSKDIKKTDSFKFDWEGGLSDANIKISSVDLQHKALDWR</sequence>
<comment type="caution">
    <text evidence="2">The sequence shown here is derived from an EMBL/GenBank/DDBJ whole genome shotgun (WGS) entry which is preliminary data.</text>
</comment>
<name>A0A0T5X7E0_9BACT</name>
<accession>A0A0T5X7E0</accession>
<evidence type="ECO:0000259" key="1">
    <source>
        <dbReference type="Pfam" id="PF10047"/>
    </source>
</evidence>
<evidence type="ECO:0000313" key="2">
    <source>
        <dbReference type="EMBL" id="KRT34359.1"/>
    </source>
</evidence>
<organism evidence="2 3">
    <name type="scientific">Acetomicrobium hydrogeniformans ATCC BAA-1850</name>
    <dbReference type="NCBI Taxonomy" id="592015"/>
    <lineage>
        <taxon>Bacteria</taxon>
        <taxon>Thermotogati</taxon>
        <taxon>Synergistota</taxon>
        <taxon>Synergistia</taxon>
        <taxon>Synergistales</taxon>
        <taxon>Acetomicrobiaceae</taxon>
        <taxon>Acetomicrobium</taxon>
    </lineage>
</organism>
<dbReference type="AlphaFoldDB" id="A0A0T5X7E0"/>
<evidence type="ECO:0000313" key="3">
    <source>
        <dbReference type="Proteomes" id="UP000005273"/>
    </source>
</evidence>
<gene>
    <name evidence="2" type="ORF">HMPREF1705_03861</name>
</gene>
<dbReference type="Pfam" id="PF10047">
    <property type="entry name" value="DUF2281"/>
    <property type="match status" value="1"/>
</dbReference>
<reference evidence="3" key="1">
    <citation type="submission" date="2012-09" db="EMBL/GenBank/DDBJ databases">
        <authorList>
            <person name="Weinstock G."/>
            <person name="Sodergren E."/>
            <person name="Clifton S."/>
            <person name="Fulton L."/>
            <person name="Fulton B."/>
            <person name="Courtney L."/>
            <person name="Fronick C."/>
            <person name="Harrison M."/>
            <person name="Strong C."/>
            <person name="Farmer C."/>
            <person name="Delehaunty K."/>
            <person name="Markovic C."/>
            <person name="Hall O."/>
            <person name="Minx P."/>
            <person name="Tomlinson C."/>
            <person name="Mitreva M."/>
            <person name="Nelson J."/>
            <person name="Hou S."/>
            <person name="Wollam A."/>
            <person name="Pepin K.H."/>
            <person name="Johnson M."/>
            <person name="Bhonagiri V."/>
            <person name="Nash W.E."/>
            <person name="Suruliraj S."/>
            <person name="Warren W."/>
            <person name="Chinwalla A."/>
            <person name="Mardis E.R."/>
            <person name="Wilson R.K."/>
        </authorList>
    </citation>
    <scope>NUCLEOTIDE SEQUENCE [LARGE SCALE GENOMIC DNA]</scope>
    <source>
        <strain evidence="3">OS1</strain>
    </source>
</reference>
<proteinExistence type="predicted"/>
<dbReference type="eggNOG" id="ENOG50338W9">
    <property type="taxonomic scope" value="Bacteria"/>
</dbReference>
<dbReference type="STRING" id="592015.HMPREF1705_03861"/>
<dbReference type="RefSeq" id="WP_009200767.1">
    <property type="nucleotide sequence ID" value="NZ_ACJX03000001.1"/>
</dbReference>
<dbReference type="OrthoDB" id="9813378at2"/>
<dbReference type="EMBL" id="ACJX03000001">
    <property type="protein sequence ID" value="KRT34359.1"/>
    <property type="molecule type" value="Genomic_DNA"/>
</dbReference>
<protein>
    <submittedName>
        <fullName evidence="2">Toxin-antitoxin system, antitoxin component, Xre family</fullName>
    </submittedName>
</protein>
<feature type="domain" description="DUF2281" evidence="1">
    <location>
        <begin position="8"/>
        <end position="69"/>
    </location>
</feature>
<dbReference type="Proteomes" id="UP000005273">
    <property type="component" value="Unassembled WGS sequence"/>
</dbReference>
<dbReference type="InterPro" id="IPR018739">
    <property type="entry name" value="DUF2281"/>
</dbReference>